<dbReference type="InterPro" id="IPR001130">
    <property type="entry name" value="TatD-like"/>
</dbReference>
<keyword evidence="5" id="KW-1185">Reference proteome</keyword>
<dbReference type="EMBL" id="CP101914">
    <property type="protein sequence ID" value="UUI01158.1"/>
    <property type="molecule type" value="Genomic_DNA"/>
</dbReference>
<evidence type="ECO:0000313" key="4">
    <source>
        <dbReference type="EMBL" id="UUI01158.1"/>
    </source>
</evidence>
<dbReference type="PANTHER" id="PTHR46317:SF1">
    <property type="entry name" value="HYDROLASE, TATD FAMILY"/>
    <property type="match status" value="1"/>
</dbReference>
<dbReference type="PANTHER" id="PTHR46317">
    <property type="entry name" value="HYDROLASE OF PHP SUPERFAMILY-RELATED PROTEIN"/>
    <property type="match status" value="1"/>
</dbReference>
<dbReference type="GO" id="GO:0016787">
    <property type="term" value="F:hydrolase activity"/>
    <property type="evidence" value="ECO:0007669"/>
    <property type="project" value="UniProtKB-KW"/>
</dbReference>
<organism evidence="4 5">
    <name type="scientific">Oceanobacillus jeddahense</name>
    <dbReference type="NCBI Taxonomy" id="1462527"/>
    <lineage>
        <taxon>Bacteria</taxon>
        <taxon>Bacillati</taxon>
        <taxon>Bacillota</taxon>
        <taxon>Bacilli</taxon>
        <taxon>Bacillales</taxon>
        <taxon>Bacillaceae</taxon>
        <taxon>Oceanobacillus</taxon>
    </lineage>
</organism>
<evidence type="ECO:0000256" key="3">
    <source>
        <dbReference type="ARBA" id="ARBA00022801"/>
    </source>
</evidence>
<gene>
    <name evidence="4" type="ORF">NP439_13920</name>
</gene>
<dbReference type="PIRSF" id="PIRSF005902">
    <property type="entry name" value="DNase_TatD"/>
    <property type="match status" value="1"/>
</dbReference>
<dbReference type="SUPFAM" id="SSF51556">
    <property type="entry name" value="Metallo-dependent hydrolases"/>
    <property type="match status" value="1"/>
</dbReference>
<comment type="similarity">
    <text evidence="1">Belongs to the metallo-dependent hydrolases superfamily. TatD-type hydrolase family.</text>
</comment>
<keyword evidence="3 4" id="KW-0378">Hydrolase</keyword>
<accession>A0ABY5JLJ7</accession>
<dbReference type="InterPro" id="IPR032466">
    <property type="entry name" value="Metal_Hydrolase"/>
</dbReference>
<protein>
    <submittedName>
        <fullName evidence="4">TatD family hydrolase</fullName>
    </submittedName>
</protein>
<keyword evidence="2" id="KW-0479">Metal-binding</keyword>
<dbReference type="Pfam" id="PF01026">
    <property type="entry name" value="TatD_DNase"/>
    <property type="match status" value="1"/>
</dbReference>
<evidence type="ECO:0000313" key="5">
    <source>
        <dbReference type="Proteomes" id="UP001059773"/>
    </source>
</evidence>
<dbReference type="CDD" id="cd01310">
    <property type="entry name" value="TatD_DNAse"/>
    <property type="match status" value="1"/>
</dbReference>
<dbReference type="Gene3D" id="3.20.20.140">
    <property type="entry name" value="Metal-dependent hydrolases"/>
    <property type="match status" value="1"/>
</dbReference>
<reference evidence="4" key="1">
    <citation type="submission" date="2022-07" db="EMBL/GenBank/DDBJ databases">
        <title>FELIX.</title>
        <authorList>
            <person name="Wan K.H."/>
            <person name="Park S."/>
            <person name="Lawrence Q."/>
            <person name="Eichenberger J.P."/>
            <person name="Booth B.W."/>
            <person name="Piaggio A.J."/>
            <person name="Chandler J.C."/>
            <person name="Franklin A.B."/>
            <person name="Celniker S.E."/>
        </authorList>
    </citation>
    <scope>NUCLEOTIDE SEQUENCE</scope>
    <source>
        <strain evidence="4">QA-1986 374</strain>
    </source>
</reference>
<proteinExistence type="inferred from homology"/>
<evidence type="ECO:0000256" key="1">
    <source>
        <dbReference type="ARBA" id="ARBA00009275"/>
    </source>
</evidence>
<dbReference type="RefSeq" id="WP_256706588.1">
    <property type="nucleotide sequence ID" value="NZ_CP101914.1"/>
</dbReference>
<evidence type="ECO:0000256" key="2">
    <source>
        <dbReference type="ARBA" id="ARBA00022723"/>
    </source>
</evidence>
<sequence>MIDAHIHLDWYQPDERQQLIHTLKIDGMIAVASDFESCQKVWQLAQKHPFVYPAFGWHPEQILPSAQEINHILQAIEQKFDKIVAIGEVGLPYYTKRQDPSLDVAPYYAILEQFIQAAKKYDLPIVLHAVYEDASVACDMLEKYQVKRAHFHWFKGDKDTINRMIDNQYMISITPDCWYEEEIQSLIKQYPLELIMAETDGPWSFKGPFQDQMTHPNMIIEVMKKIAEIKELSFEAVRQQVTNNTNCFYHGEASVKLPPPNKA</sequence>
<name>A0ABY5JLJ7_9BACI</name>
<dbReference type="Proteomes" id="UP001059773">
    <property type="component" value="Chromosome"/>
</dbReference>